<proteinExistence type="predicted"/>
<comment type="caution">
    <text evidence="1">The sequence shown here is derived from an EMBL/GenBank/DDBJ whole genome shotgun (WGS) entry which is preliminary data.</text>
</comment>
<dbReference type="EMBL" id="JBEPBX010000013">
    <property type="protein sequence ID" value="MER6614891.1"/>
    <property type="molecule type" value="Genomic_DNA"/>
</dbReference>
<dbReference type="Proteomes" id="UP001445472">
    <property type="component" value="Unassembled WGS sequence"/>
</dbReference>
<evidence type="ECO:0000313" key="2">
    <source>
        <dbReference type="Proteomes" id="UP001445472"/>
    </source>
</evidence>
<organism evidence="1 2">
    <name type="scientific">Streptomyces xantholiticus</name>
    <dbReference type="NCBI Taxonomy" id="68285"/>
    <lineage>
        <taxon>Bacteria</taxon>
        <taxon>Bacillati</taxon>
        <taxon>Actinomycetota</taxon>
        <taxon>Actinomycetes</taxon>
        <taxon>Kitasatosporales</taxon>
        <taxon>Streptomycetaceae</taxon>
        <taxon>Streptomyces</taxon>
    </lineage>
</organism>
<evidence type="ECO:0000313" key="1">
    <source>
        <dbReference type="EMBL" id="MER6614891.1"/>
    </source>
</evidence>
<reference evidence="1 2" key="1">
    <citation type="submission" date="2024-06" db="EMBL/GenBank/DDBJ databases">
        <title>The Natural Products Discovery Center: Release of the First 8490 Sequenced Strains for Exploring Actinobacteria Biosynthetic Diversity.</title>
        <authorList>
            <person name="Kalkreuter E."/>
            <person name="Kautsar S.A."/>
            <person name="Yang D."/>
            <person name="Bader C.D."/>
            <person name="Teijaro C.N."/>
            <person name="Fluegel L."/>
            <person name="Davis C.M."/>
            <person name="Simpson J.R."/>
            <person name="Lauterbach L."/>
            <person name="Steele A.D."/>
            <person name="Gui C."/>
            <person name="Meng S."/>
            <person name="Li G."/>
            <person name="Viehrig K."/>
            <person name="Ye F."/>
            <person name="Su P."/>
            <person name="Kiefer A.F."/>
            <person name="Nichols A."/>
            <person name="Cepeda A.J."/>
            <person name="Yan W."/>
            <person name="Fan B."/>
            <person name="Jiang Y."/>
            <person name="Adhikari A."/>
            <person name="Zheng C.-J."/>
            <person name="Schuster L."/>
            <person name="Cowan T.M."/>
            <person name="Smanski M.J."/>
            <person name="Chevrette M.G."/>
            <person name="De Carvalho L.P.S."/>
            <person name="Shen B."/>
        </authorList>
    </citation>
    <scope>NUCLEOTIDE SEQUENCE [LARGE SCALE GENOMIC DNA]</scope>
    <source>
        <strain evidence="1 2">NPDC000837</strain>
    </source>
</reference>
<name>A0ABV1UXA7_9ACTN</name>
<sequence>MAVPVPAPALTSKITIYSWSTNADMCFLLPNADPKKWAVLTVIGRGQEYDLFEGGPESYLLQVMRREFVSDVFPEDFPDDFPEYERHTDI</sequence>
<keyword evidence="2" id="KW-1185">Reference proteome</keyword>
<dbReference type="RefSeq" id="WP_351976593.1">
    <property type="nucleotide sequence ID" value="NZ_JBEPBX010000013.1"/>
</dbReference>
<gene>
    <name evidence="1" type="ORF">ABT276_16265</name>
</gene>
<protein>
    <submittedName>
        <fullName evidence="1">Uncharacterized protein</fullName>
    </submittedName>
</protein>
<accession>A0ABV1UXA7</accession>